<accession>A0A940YV13</accession>
<dbReference type="RefSeq" id="WP_210802449.1">
    <property type="nucleotide sequence ID" value="NZ_JAGQDE010000010.1"/>
</dbReference>
<evidence type="ECO:0000313" key="2">
    <source>
        <dbReference type="EMBL" id="MBQ0959770.1"/>
    </source>
</evidence>
<dbReference type="SUPFAM" id="SSF101327">
    <property type="entry name" value="YgfB-like"/>
    <property type="match status" value="1"/>
</dbReference>
<protein>
    <submittedName>
        <fullName evidence="2">YecA family protein</fullName>
    </submittedName>
</protein>
<dbReference type="Proteomes" id="UP000678374">
    <property type="component" value="Unassembled WGS sequence"/>
</dbReference>
<dbReference type="AlphaFoldDB" id="A0A940YV13"/>
<name>A0A940YV13_9BURK</name>
<evidence type="ECO:0000313" key="3">
    <source>
        <dbReference type="Proteomes" id="UP000678374"/>
    </source>
</evidence>
<dbReference type="NCBIfam" id="TIGR02292">
    <property type="entry name" value="ygfB_yecA"/>
    <property type="match status" value="1"/>
</dbReference>
<organism evidence="2 3">
    <name type="scientific">Ideonella aquatica</name>
    <dbReference type="NCBI Taxonomy" id="2824119"/>
    <lineage>
        <taxon>Bacteria</taxon>
        <taxon>Pseudomonadati</taxon>
        <taxon>Pseudomonadota</taxon>
        <taxon>Betaproteobacteria</taxon>
        <taxon>Burkholderiales</taxon>
        <taxon>Sphaerotilaceae</taxon>
        <taxon>Ideonella</taxon>
    </lineage>
</organism>
<comment type="caution">
    <text evidence="2">The sequence shown here is derived from an EMBL/GenBank/DDBJ whole genome shotgun (WGS) entry which is preliminary data.</text>
</comment>
<dbReference type="EMBL" id="JAGQDE010000010">
    <property type="protein sequence ID" value="MBQ0959770.1"/>
    <property type="molecule type" value="Genomic_DNA"/>
</dbReference>
<dbReference type="InterPro" id="IPR011978">
    <property type="entry name" value="YgfB-like"/>
</dbReference>
<gene>
    <name evidence="2" type="ORF">KAK06_12535</name>
</gene>
<dbReference type="InterPro" id="IPR036255">
    <property type="entry name" value="YgfB-like_sf"/>
</dbReference>
<dbReference type="Pfam" id="PF03695">
    <property type="entry name" value="UPF0149"/>
    <property type="match status" value="1"/>
</dbReference>
<evidence type="ECO:0000256" key="1">
    <source>
        <dbReference type="SAM" id="MobiDB-lite"/>
    </source>
</evidence>
<proteinExistence type="predicted"/>
<keyword evidence="3" id="KW-1185">Reference proteome</keyword>
<feature type="region of interest" description="Disordered" evidence="1">
    <location>
        <begin position="196"/>
        <end position="230"/>
    </location>
</feature>
<sequence>MSSPFADPRPPLTDAEMAELERRLDELPDILEPLDLGMADGYLVGVLLQPRPVAEPDWLRYVLDADGRVPPCDIDPEPIAALLRRRHAELNRAIHHRQWFDPWVFELDDEADPLETVLPWVAGFAIAMEHFPALTRIDSAELLEPLAVLYRSFDPEDLEDADELLALIEELEPPADLADAVEALVSSSLLIADVSRPQHGQSAARAGARTPRRPGGGGGKPRSGPPRGRR</sequence>
<reference evidence="2" key="1">
    <citation type="submission" date="2021-04" db="EMBL/GenBank/DDBJ databases">
        <title>The genome sequence of Ideonella sp. 4Y11.</title>
        <authorList>
            <person name="Liu Y."/>
        </authorList>
    </citation>
    <scope>NUCLEOTIDE SEQUENCE</scope>
    <source>
        <strain evidence="2">4Y11</strain>
    </source>
</reference>